<dbReference type="SUPFAM" id="SSF56219">
    <property type="entry name" value="DNase I-like"/>
    <property type="match status" value="1"/>
</dbReference>
<keyword evidence="1" id="KW-0862">Zinc</keyword>
<evidence type="ECO:0000313" key="6">
    <source>
        <dbReference type="EMBL" id="GKU94253.1"/>
    </source>
</evidence>
<feature type="domain" description="Reverse transcriptase" evidence="4">
    <location>
        <begin position="1134"/>
        <end position="1415"/>
    </location>
</feature>
<evidence type="ECO:0000256" key="2">
    <source>
        <dbReference type="SAM" id="MobiDB-lite"/>
    </source>
</evidence>
<dbReference type="PANTHER" id="PTHR33116:SF70">
    <property type="entry name" value="NON-LTR RETROELEMENT REVERSE TRANSCRIPTASE-LIKE PROTEIN"/>
    <property type="match status" value="1"/>
</dbReference>
<feature type="compositionally biased region" description="Polar residues" evidence="2">
    <location>
        <begin position="336"/>
        <end position="375"/>
    </location>
</feature>
<dbReference type="Gene3D" id="3.30.420.10">
    <property type="entry name" value="Ribonuclease H-like superfamily/Ribonuclease H"/>
    <property type="match status" value="1"/>
</dbReference>
<feature type="region of interest" description="Disordered" evidence="2">
    <location>
        <begin position="291"/>
        <end position="387"/>
    </location>
</feature>
<evidence type="ECO:0000256" key="1">
    <source>
        <dbReference type="PROSITE-ProRule" id="PRU00047"/>
    </source>
</evidence>
<dbReference type="PROSITE" id="PS50879">
    <property type="entry name" value="RNASE_H_1"/>
    <property type="match status" value="1"/>
</dbReference>
<dbReference type="Pfam" id="PF13966">
    <property type="entry name" value="zf-RVT"/>
    <property type="match status" value="1"/>
</dbReference>
<dbReference type="InterPro" id="IPR026960">
    <property type="entry name" value="RVT-Znf"/>
</dbReference>
<organism evidence="6 7">
    <name type="scientific">Rubroshorea leprosula</name>
    <dbReference type="NCBI Taxonomy" id="152421"/>
    <lineage>
        <taxon>Eukaryota</taxon>
        <taxon>Viridiplantae</taxon>
        <taxon>Streptophyta</taxon>
        <taxon>Embryophyta</taxon>
        <taxon>Tracheophyta</taxon>
        <taxon>Spermatophyta</taxon>
        <taxon>Magnoliopsida</taxon>
        <taxon>eudicotyledons</taxon>
        <taxon>Gunneridae</taxon>
        <taxon>Pentapetalae</taxon>
        <taxon>rosids</taxon>
        <taxon>malvids</taxon>
        <taxon>Malvales</taxon>
        <taxon>Dipterocarpaceae</taxon>
        <taxon>Rubroshorea</taxon>
    </lineage>
</organism>
<proteinExistence type="predicted"/>
<evidence type="ECO:0000259" key="4">
    <source>
        <dbReference type="PROSITE" id="PS50878"/>
    </source>
</evidence>
<dbReference type="SUPFAM" id="SSF53098">
    <property type="entry name" value="Ribonuclease H-like"/>
    <property type="match status" value="1"/>
</dbReference>
<evidence type="ECO:0000259" key="3">
    <source>
        <dbReference type="PROSITE" id="PS50158"/>
    </source>
</evidence>
<dbReference type="Pfam" id="PF00078">
    <property type="entry name" value="RVT_1"/>
    <property type="match status" value="1"/>
</dbReference>
<reference evidence="6 7" key="1">
    <citation type="journal article" date="2021" name="Commun. Biol.">
        <title>The genome of Shorea leprosula (Dipterocarpaceae) highlights the ecological relevance of drought in aseasonal tropical rainforests.</title>
        <authorList>
            <person name="Ng K.K.S."/>
            <person name="Kobayashi M.J."/>
            <person name="Fawcett J.A."/>
            <person name="Hatakeyama M."/>
            <person name="Paape T."/>
            <person name="Ng C.H."/>
            <person name="Ang C.C."/>
            <person name="Tnah L.H."/>
            <person name="Lee C.T."/>
            <person name="Nishiyama T."/>
            <person name="Sese J."/>
            <person name="O'Brien M.J."/>
            <person name="Copetti D."/>
            <person name="Mohd Noor M.I."/>
            <person name="Ong R.C."/>
            <person name="Putra M."/>
            <person name="Sireger I.Z."/>
            <person name="Indrioko S."/>
            <person name="Kosugi Y."/>
            <person name="Izuno A."/>
            <person name="Isagi Y."/>
            <person name="Lee S.L."/>
            <person name="Shimizu K.K."/>
        </authorList>
    </citation>
    <scope>NUCLEOTIDE SEQUENCE [LARGE SCALE GENOMIC DNA]</scope>
    <source>
        <strain evidence="6">214</strain>
    </source>
</reference>
<dbReference type="InterPro" id="IPR001878">
    <property type="entry name" value="Znf_CCHC"/>
</dbReference>
<dbReference type="InterPro" id="IPR036691">
    <property type="entry name" value="Endo/exonu/phosph_ase_sf"/>
</dbReference>
<accession>A0AAV5HZI0</accession>
<feature type="domain" description="CCHC-type" evidence="3">
    <location>
        <begin position="267"/>
        <end position="281"/>
    </location>
</feature>
<dbReference type="Gene3D" id="3.60.10.10">
    <property type="entry name" value="Endonuclease/exonuclease/phosphatase"/>
    <property type="match status" value="1"/>
</dbReference>
<keyword evidence="1" id="KW-0863">Zinc-finger</keyword>
<comment type="caution">
    <text evidence="6">The sequence shown here is derived from an EMBL/GenBank/DDBJ whole genome shotgun (WGS) entry which is preliminary data.</text>
</comment>
<dbReference type="Proteomes" id="UP001054252">
    <property type="component" value="Unassembled WGS sequence"/>
</dbReference>
<dbReference type="InterPro" id="IPR000477">
    <property type="entry name" value="RT_dom"/>
</dbReference>
<dbReference type="SUPFAM" id="SSF56672">
    <property type="entry name" value="DNA/RNA polymerases"/>
    <property type="match status" value="1"/>
</dbReference>
<keyword evidence="7" id="KW-1185">Reference proteome</keyword>
<dbReference type="InterPro" id="IPR044730">
    <property type="entry name" value="RNase_H-like_dom_plant"/>
</dbReference>
<dbReference type="GO" id="GO:0003676">
    <property type="term" value="F:nucleic acid binding"/>
    <property type="evidence" value="ECO:0007669"/>
    <property type="project" value="InterPro"/>
</dbReference>
<dbReference type="InterPro" id="IPR036397">
    <property type="entry name" value="RNaseH_sf"/>
</dbReference>
<keyword evidence="1" id="KW-0479">Metal-binding</keyword>
<dbReference type="Pfam" id="PF14111">
    <property type="entry name" value="DUF4283"/>
    <property type="match status" value="1"/>
</dbReference>
<dbReference type="Pfam" id="PF13456">
    <property type="entry name" value="RVT_3"/>
    <property type="match status" value="1"/>
</dbReference>
<sequence length="1928" mass="219897">MSVSHNPHSSTQEGDLLSRSIKRIKGSDHPPISDDYQLIENLPQPLSYKDLVLRNESIDICCDTSVNLDLLEEDSDCEDDGSIPTILISKEEKRRIRSPWLNSIIIKAFGTKSAGYNFIYPRIKAQWKPRGKMDCIDLGVDFFLIKFQEREDLLRVLNGGPWFVGPYYLTIRQWEPSFDPEKAAFTTTAIWARLPRLPIEYYDVKILERIGKLLGTPLRLDAHTAYQTRGQFARICVQVDLDEPLVPFVRIGKHIQKVLYEGPVALCFSCGCVGHKENACPLKLSQAPAAMEEDSPNSIKSPDINTGDSPVIEEHQGFGPWMLVERRRNRRKSNGKVDNSTNQQSNPNSFHGGNPSSQLTESRGGSKQCDETTNPSRDKALNGPNVNINGSIVTNGLMAQVQGQGLEPSVKQISPNETSPSHTNSNPIMLQDSHGLPRDSMSRVYNLHLPPPVEVWAMDPGSFVKLCRLWDIYLVNNENNILSMKKALSLLLEKDSTPVEGWDRDTVTKNWIRPVVVQTGIDPTPHLPPPRALQAPDMCLTSRATWSSTGERLGWEFWEEQISPQIVWIPECSWFLNKMSLLGSMKAVHLIVRREEAPCCRKARYIQTALPFYFPEVNMLIKSRLSDSVRWNQELGRWVMNSFSSIAWSMKVLSWNCRGAANDDFKRNAKEIIREHNPGIFIIMETKLAGDKAVEVARSLGLPKWELVDADGYAGGIWFLWNDSCFSVDILSKGPQVIHALVKVISHPWFTDFTWFLSAIYARPQFDIRCLLWDNLREFSQTINGPWLAIGDFNDITAQSEKFGGNPVPSHRIRAYTDCMSFCNLMDLGFNGPKFTWVNKRSANQLIRERLDRAWGNPSWRVKFPEATVFHLPRLSSDHCPILLSLQPSIPTIGDKPFRIEKFWLDHESFKDLVASEWTHSNLSISECSTQFKSSVRLWSRANFDNIHKKKKEILARLVGTQKALQFKNSHFLLNLEKELTQEYQLLLKYEEDLWFLKSRTQWILDGDRNTKFFHVSTIKRRSYNRIMGLKDLHGNWSYDPEGIHNIVLSYFKDLYTSSLDHSFHDSFKDIVRGPIIDYSEWEFLIAPPSDAEIWLAVKSMKSWKAPGPDGLHVGFFQKFWDLIKSKLCAEVRLAFSNGVMPDTWSQSLIALIPKIPNSEMVSQFRPIGLCNVVYKIVTKLIVLRLKNKIGNLISPFQASFISGRSGMDNVLILREMVHSFSKRKGRVGDMIVKLDLDKAYDRLEWGFIREALLFFNFPPSLIDLIMSCISSSVFAVIVNGGVGEQFHPSRGLRQGDPLSPYLFILCIEYLSLKLQGGINSGLWKGSKLGRRGPILSHLFFADDLVFIGKASKANAIFLKEVLLFFCIRSGEKVNLDKSKILFSVNTPESVKNDICTILFVSKTDHLGKYLGVPMTPKRISKSDCNFIVDKVRKKLSGWKASMLSLAGRTTLISSVLSSIPNYYMQGMFFPAATHEELDRLSRQFLWGSTPQKRRANLVSWEKITHPKKFGGLGIRSSKEANQVAMAKVHWRMLTEKDNVWAKAFRDKFNIVSPNCSLDKTSPVIKNIKKGKHIIDRGIKWIPRTGDKVSFWYDKWVGNDSLGSMIYGPHKIDSSHISVRDALLPSGEWNWDLISYSLPTDIVNRLKAIPLQYSSVGSDTFIWGFSGNGLFKSKSAYYLARNLPLLSNCSWSWVWRMDTLPRIQFFLWLLKHDRLLTYDTLFNWGIVDSNICPRCHQAPETINHIFRDCFFAKLLWYLLTPNTINTRYQNLDFDGWLYAHSTHSNLSDYRKWSTSFSYIIWSLWYFRNQLVHERKKFSIAMARDFILKKINEYNQLHPASSITKSLSVVLVSWNPPPAGFIKLNTDGSANANPGEAGAGGVFRDELGNWLLGFYRNVGFTSSLSAELWALREGLKLAGYDDTNPRPTS</sequence>
<dbReference type="CDD" id="cd01650">
    <property type="entry name" value="RT_nLTR_like"/>
    <property type="match status" value="1"/>
</dbReference>
<dbReference type="GO" id="GO:0004523">
    <property type="term" value="F:RNA-DNA hybrid ribonuclease activity"/>
    <property type="evidence" value="ECO:0007669"/>
    <property type="project" value="InterPro"/>
</dbReference>
<dbReference type="EMBL" id="BPVZ01000008">
    <property type="protein sequence ID" value="GKU94253.1"/>
    <property type="molecule type" value="Genomic_DNA"/>
</dbReference>
<evidence type="ECO:0000259" key="5">
    <source>
        <dbReference type="PROSITE" id="PS50879"/>
    </source>
</evidence>
<dbReference type="PANTHER" id="PTHR33116">
    <property type="entry name" value="REVERSE TRANSCRIPTASE ZINC-BINDING DOMAIN-CONTAINING PROTEIN-RELATED-RELATED"/>
    <property type="match status" value="1"/>
</dbReference>
<dbReference type="InterPro" id="IPR043502">
    <property type="entry name" value="DNA/RNA_pol_sf"/>
</dbReference>
<evidence type="ECO:0000313" key="7">
    <source>
        <dbReference type="Proteomes" id="UP001054252"/>
    </source>
</evidence>
<dbReference type="PROSITE" id="PS50158">
    <property type="entry name" value="ZF_CCHC"/>
    <property type="match status" value="1"/>
</dbReference>
<dbReference type="InterPro" id="IPR025558">
    <property type="entry name" value="DUF4283"/>
</dbReference>
<dbReference type="Pfam" id="PF03372">
    <property type="entry name" value="Exo_endo_phos"/>
    <property type="match status" value="1"/>
</dbReference>
<protein>
    <recommendedName>
        <fullName evidence="8">Reverse transcriptase</fullName>
    </recommendedName>
</protein>
<feature type="region of interest" description="Disordered" evidence="2">
    <location>
        <begin position="404"/>
        <end position="426"/>
    </location>
</feature>
<feature type="domain" description="RNase H type-1" evidence="5">
    <location>
        <begin position="1857"/>
        <end position="1928"/>
    </location>
</feature>
<dbReference type="CDD" id="cd06222">
    <property type="entry name" value="RNase_H_like"/>
    <property type="match status" value="1"/>
</dbReference>
<dbReference type="InterPro" id="IPR012337">
    <property type="entry name" value="RNaseH-like_sf"/>
</dbReference>
<evidence type="ECO:0008006" key="8">
    <source>
        <dbReference type="Google" id="ProtNLM"/>
    </source>
</evidence>
<dbReference type="InterPro" id="IPR002156">
    <property type="entry name" value="RNaseH_domain"/>
</dbReference>
<dbReference type="InterPro" id="IPR005135">
    <property type="entry name" value="Endo/exonuclease/phosphatase"/>
</dbReference>
<name>A0AAV5HZI0_9ROSI</name>
<dbReference type="GO" id="GO:0008270">
    <property type="term" value="F:zinc ion binding"/>
    <property type="evidence" value="ECO:0007669"/>
    <property type="project" value="UniProtKB-KW"/>
</dbReference>
<feature type="compositionally biased region" description="Polar residues" evidence="2">
    <location>
        <begin position="411"/>
        <end position="426"/>
    </location>
</feature>
<dbReference type="PROSITE" id="PS50878">
    <property type="entry name" value="RT_POL"/>
    <property type="match status" value="1"/>
</dbReference>
<gene>
    <name evidence="6" type="ORF">SLEP1_g7776</name>
</gene>
<feature type="compositionally biased region" description="Polar residues" evidence="2">
    <location>
        <begin position="296"/>
        <end position="308"/>
    </location>
</feature>